<gene>
    <name evidence="2" type="ORF">RclHR1_00090025</name>
</gene>
<feature type="domain" description="Protein kinase" evidence="1">
    <location>
        <begin position="113"/>
        <end position="387"/>
    </location>
</feature>
<dbReference type="AlphaFoldDB" id="A0A2Z6S527"/>
<dbReference type="Gene3D" id="1.10.510.10">
    <property type="entry name" value="Transferase(Phosphotransferase) domain 1"/>
    <property type="match status" value="2"/>
</dbReference>
<dbReference type="Proteomes" id="UP000247702">
    <property type="component" value="Unassembled WGS sequence"/>
</dbReference>
<proteinExistence type="predicted"/>
<dbReference type="SUPFAM" id="SSF56112">
    <property type="entry name" value="Protein kinase-like (PK-like)"/>
    <property type="match status" value="2"/>
</dbReference>
<dbReference type="EMBL" id="BEXD01004314">
    <property type="protein sequence ID" value="GBC09591.1"/>
    <property type="molecule type" value="Genomic_DNA"/>
</dbReference>
<protein>
    <recommendedName>
        <fullName evidence="1">Protein kinase domain-containing protein</fullName>
    </recommendedName>
</protein>
<dbReference type="InterPro" id="IPR051681">
    <property type="entry name" value="Ser/Thr_Kinases-Pseudokinases"/>
</dbReference>
<dbReference type="GO" id="GO:0004674">
    <property type="term" value="F:protein serine/threonine kinase activity"/>
    <property type="evidence" value="ECO:0007669"/>
    <property type="project" value="TreeGrafter"/>
</dbReference>
<sequence length="804" mass="93127">MDTKNLWEEWDEVHQIHATIVSTDSTTESHENYFLKVNIKDLEKRKEIYGICGECNEPGTGERWCQPCNAKRFKENFKNWTSGNQNIDELIQQSQLNALFYTKCLEWIPFENFENVTYLTRGGFSKIYSADWPEGNLGCWNIENKEWERYSGIKVALKSLDNSSNISNDFLNEIKHYISGHFHVANTVICYGITQDPDTKDYMMVLHYYEDGNLRNNLMNNIDYISKIDYLFQIIDGLSIIHDAGKVHKDFHSGNILITKVGGDYKMPFIGDLGMCQPVNKEQSVKKGVYGVMPYMAPEVLRGYQYTEAADIYSFGIMMNELMSEEIPYNNIPHDNNLAIKICKGFRPKISEDTPKLIADLIIKCWDAKPVNRPTAKEIFQMFKKWFNKDNEICSQITECEKIKENKLKNRTNENNSKNLQTHPQAIYTSRLLNFKNLPEPVNSTDYLSSFQEPIDVSLTSANSIFESLDYELNELDITEATIKNISNTNIKNLWKECDYNDYQDHAIMFTTDSTSELNEINNSILRRIDIKDLEKRKEIYEICGECEEPGTGEYCKIYKADWPEGNIGYWDIENQKWVRNSNSEVALKSLDNSSNISDDFFNEVKYYISDHFYSANIIPCYGITQDPSTKDYMMVLQYYGLSNIHDAGKVHKDFHSGNILSFDDFVLISDLRMCQPVNDDDEEQTTKISEDIPKLIADLIIKCWDAKPENRPTAKELYQIIRGYTVEINDEDGKIFSQIKECKNIKENKLKIRTNGNKSINLQIHPQAIYTSRLLNFKNLPVPVNSNDYLSLFQEPVDPILST</sequence>
<keyword evidence="3" id="KW-1185">Reference proteome</keyword>
<evidence type="ECO:0000259" key="1">
    <source>
        <dbReference type="PROSITE" id="PS50011"/>
    </source>
</evidence>
<dbReference type="InterPro" id="IPR011009">
    <property type="entry name" value="Kinase-like_dom_sf"/>
</dbReference>
<name>A0A2Z6S527_9GLOM</name>
<dbReference type="PANTHER" id="PTHR44329">
    <property type="entry name" value="SERINE/THREONINE-PROTEIN KINASE TNNI3K-RELATED"/>
    <property type="match status" value="1"/>
</dbReference>
<evidence type="ECO:0000313" key="3">
    <source>
        <dbReference type="Proteomes" id="UP000247702"/>
    </source>
</evidence>
<dbReference type="InterPro" id="IPR001245">
    <property type="entry name" value="Ser-Thr/Tyr_kinase_cat_dom"/>
</dbReference>
<evidence type="ECO:0000313" key="2">
    <source>
        <dbReference type="EMBL" id="GBC09591.1"/>
    </source>
</evidence>
<dbReference type="InterPro" id="IPR000719">
    <property type="entry name" value="Prot_kinase_dom"/>
</dbReference>
<organism evidence="2 3">
    <name type="scientific">Rhizophagus clarus</name>
    <dbReference type="NCBI Taxonomy" id="94130"/>
    <lineage>
        <taxon>Eukaryota</taxon>
        <taxon>Fungi</taxon>
        <taxon>Fungi incertae sedis</taxon>
        <taxon>Mucoromycota</taxon>
        <taxon>Glomeromycotina</taxon>
        <taxon>Glomeromycetes</taxon>
        <taxon>Glomerales</taxon>
        <taxon>Glomeraceae</taxon>
        <taxon>Rhizophagus</taxon>
    </lineage>
</organism>
<dbReference type="GO" id="GO:0005524">
    <property type="term" value="F:ATP binding"/>
    <property type="evidence" value="ECO:0007669"/>
    <property type="project" value="InterPro"/>
</dbReference>
<dbReference type="Gene3D" id="3.30.200.20">
    <property type="entry name" value="Phosphorylase Kinase, domain 1"/>
    <property type="match status" value="1"/>
</dbReference>
<accession>A0A2Z6S527</accession>
<dbReference type="Pfam" id="PF07714">
    <property type="entry name" value="PK_Tyr_Ser-Thr"/>
    <property type="match status" value="1"/>
</dbReference>
<reference evidence="2 3" key="1">
    <citation type="submission" date="2017-11" db="EMBL/GenBank/DDBJ databases">
        <title>The genome of Rhizophagus clarus HR1 reveals common genetic basis of auxotrophy among arbuscular mycorrhizal fungi.</title>
        <authorList>
            <person name="Kobayashi Y."/>
        </authorList>
    </citation>
    <scope>NUCLEOTIDE SEQUENCE [LARGE SCALE GENOMIC DNA]</scope>
    <source>
        <strain evidence="2 3">HR1</strain>
    </source>
</reference>
<dbReference type="PROSITE" id="PS50011">
    <property type="entry name" value="PROTEIN_KINASE_DOM"/>
    <property type="match status" value="1"/>
</dbReference>
<comment type="caution">
    <text evidence="2">The sequence shown here is derived from an EMBL/GenBank/DDBJ whole genome shotgun (WGS) entry which is preliminary data.</text>
</comment>